<organism evidence="2 3">
    <name type="scientific">Sordaria macrospora</name>
    <dbReference type="NCBI Taxonomy" id="5147"/>
    <lineage>
        <taxon>Eukaryota</taxon>
        <taxon>Fungi</taxon>
        <taxon>Dikarya</taxon>
        <taxon>Ascomycota</taxon>
        <taxon>Pezizomycotina</taxon>
        <taxon>Sordariomycetes</taxon>
        <taxon>Sordariomycetidae</taxon>
        <taxon>Sordariales</taxon>
        <taxon>Sordariaceae</taxon>
        <taxon>Sordaria</taxon>
    </lineage>
</organism>
<comment type="caution">
    <text evidence="2">The sequence shown here is derived from an EMBL/GenBank/DDBJ whole genome shotgun (WGS) entry which is preliminary data.</text>
</comment>
<dbReference type="EMBL" id="NMPR01000146">
    <property type="protein sequence ID" value="KAA8629172.1"/>
    <property type="molecule type" value="Genomic_DNA"/>
</dbReference>
<feature type="region of interest" description="Disordered" evidence="1">
    <location>
        <begin position="72"/>
        <end position="113"/>
    </location>
</feature>
<dbReference type="AlphaFoldDB" id="A0A8S8ZLJ2"/>
<evidence type="ECO:0000313" key="2">
    <source>
        <dbReference type="EMBL" id="KAA8629172.1"/>
    </source>
</evidence>
<gene>
    <name evidence="2" type="ORF">SMACR_02275</name>
</gene>
<feature type="compositionally biased region" description="Basic and acidic residues" evidence="1">
    <location>
        <begin position="104"/>
        <end position="113"/>
    </location>
</feature>
<dbReference type="VEuPathDB" id="FungiDB:SMAC_02275"/>
<protein>
    <submittedName>
        <fullName evidence="2">Uncharacterized protein</fullName>
    </submittedName>
</protein>
<evidence type="ECO:0000313" key="3">
    <source>
        <dbReference type="Proteomes" id="UP000433876"/>
    </source>
</evidence>
<evidence type="ECO:0000256" key="1">
    <source>
        <dbReference type="SAM" id="MobiDB-lite"/>
    </source>
</evidence>
<sequence>MDINNNRSGRGRRNACVRKLNGRRESRHQRSVRPLNARMSKHELQLGIRMQKEEHDAETAEAAKQRKLNEEFAGMSLDGSNWETTSGSTDTDTDEAEAEAEAGSEAKCRSDWW</sequence>
<accession>A0A8S8ZLJ2</accession>
<dbReference type="Proteomes" id="UP000433876">
    <property type="component" value="Unassembled WGS sequence"/>
</dbReference>
<name>A0A8S8ZLJ2_SORMA</name>
<feature type="compositionally biased region" description="Acidic residues" evidence="1">
    <location>
        <begin position="91"/>
        <end position="102"/>
    </location>
</feature>
<proteinExistence type="predicted"/>
<reference evidence="2 3" key="1">
    <citation type="submission" date="2017-07" db="EMBL/GenBank/DDBJ databases">
        <title>Genome sequence of the Sordaria macrospora wild type strain R19027.</title>
        <authorList>
            <person name="Nowrousian M."/>
            <person name="Teichert I."/>
            <person name="Kueck U."/>
        </authorList>
    </citation>
    <scope>NUCLEOTIDE SEQUENCE [LARGE SCALE GENOMIC DNA]</scope>
    <source>
        <strain evidence="2 3">R19027</strain>
        <tissue evidence="2">Mycelium</tissue>
    </source>
</reference>
<feature type="region of interest" description="Disordered" evidence="1">
    <location>
        <begin position="1"/>
        <end position="41"/>
    </location>
</feature>